<feature type="region of interest" description="Disordered" evidence="1">
    <location>
        <begin position="1"/>
        <end position="23"/>
    </location>
</feature>
<evidence type="ECO:0000256" key="1">
    <source>
        <dbReference type="SAM" id="MobiDB-lite"/>
    </source>
</evidence>
<accession>A0A3Q8ID25</accession>
<sequence length="182" mass="19520">MSAFSDEPKFGTVPGDANGKRLPSWKRLPTPALLLFGRTETLRKRGRLHPGRGSLRAMTPQDAEKALADTEVVPCVEATLADARKLVEACLAEGVPALVHREACSKPSCSPKFQVLVRPEDTPRVASLLQQRWVDSLQREGLVPEGQAMQAVPEDGELPCPACGTAAPLVRGACSDCGLQLE</sequence>
<name>A0A3Q8ID25_9BACT</name>
<proteinExistence type="predicted"/>
<organism evidence="2">
    <name type="scientific">Archangium gephyra</name>
    <dbReference type="NCBI Taxonomy" id="48"/>
    <lineage>
        <taxon>Bacteria</taxon>
        <taxon>Pseudomonadati</taxon>
        <taxon>Myxococcota</taxon>
        <taxon>Myxococcia</taxon>
        <taxon>Myxococcales</taxon>
        <taxon>Cystobacterineae</taxon>
        <taxon>Archangiaceae</taxon>
        <taxon>Archangium</taxon>
    </lineage>
</organism>
<dbReference type="AlphaFoldDB" id="A0A3Q8ID25"/>
<protein>
    <submittedName>
        <fullName evidence="2">Uncharacterized protein</fullName>
    </submittedName>
</protein>
<evidence type="ECO:0000313" key="2">
    <source>
        <dbReference type="EMBL" id="AYM53746.1"/>
    </source>
</evidence>
<dbReference type="EMBL" id="MH908909">
    <property type="protein sequence ID" value="AYM53746.1"/>
    <property type="molecule type" value="Genomic_DNA"/>
</dbReference>
<reference evidence="2" key="1">
    <citation type="journal article" date="2018" name="J. Ind. Microbiol. Biotechnol.">
        <title>Genome mining reveals uncommon alkylpyrones as type III PKS products from myxobacteria.</title>
        <authorList>
            <person name="Hug J.J."/>
            <person name="Panter F."/>
            <person name="Krug D."/>
            <person name="Muller R."/>
        </authorList>
    </citation>
    <scope>NUCLEOTIDE SEQUENCE</scope>
    <source>
        <strain evidence="2">MCy8375</strain>
    </source>
</reference>